<proteinExistence type="predicted"/>
<organism evidence="2 3">
    <name type="scientific">Amanita muscaria (strain Koide BX008)</name>
    <dbReference type="NCBI Taxonomy" id="946122"/>
    <lineage>
        <taxon>Eukaryota</taxon>
        <taxon>Fungi</taxon>
        <taxon>Dikarya</taxon>
        <taxon>Basidiomycota</taxon>
        <taxon>Agaricomycotina</taxon>
        <taxon>Agaricomycetes</taxon>
        <taxon>Agaricomycetidae</taxon>
        <taxon>Agaricales</taxon>
        <taxon>Pluteineae</taxon>
        <taxon>Amanitaceae</taxon>
        <taxon>Amanita</taxon>
    </lineage>
</organism>
<evidence type="ECO:0000256" key="1">
    <source>
        <dbReference type="SAM" id="MobiDB-lite"/>
    </source>
</evidence>
<name>A0A0C2S5K7_AMAMK</name>
<dbReference type="InParanoid" id="A0A0C2S5K7"/>
<accession>A0A0C2S5K7</accession>
<keyword evidence="3" id="KW-1185">Reference proteome</keyword>
<feature type="region of interest" description="Disordered" evidence="1">
    <location>
        <begin position="31"/>
        <end position="51"/>
    </location>
</feature>
<reference evidence="2 3" key="1">
    <citation type="submission" date="2014-04" db="EMBL/GenBank/DDBJ databases">
        <title>Evolutionary Origins and Diversification of the Mycorrhizal Mutualists.</title>
        <authorList>
            <consortium name="DOE Joint Genome Institute"/>
            <consortium name="Mycorrhizal Genomics Consortium"/>
            <person name="Kohler A."/>
            <person name="Kuo A."/>
            <person name="Nagy L.G."/>
            <person name="Floudas D."/>
            <person name="Copeland A."/>
            <person name="Barry K.W."/>
            <person name="Cichocki N."/>
            <person name="Veneault-Fourrey C."/>
            <person name="LaButti K."/>
            <person name="Lindquist E.A."/>
            <person name="Lipzen A."/>
            <person name="Lundell T."/>
            <person name="Morin E."/>
            <person name="Murat C."/>
            <person name="Riley R."/>
            <person name="Ohm R."/>
            <person name="Sun H."/>
            <person name="Tunlid A."/>
            <person name="Henrissat B."/>
            <person name="Grigoriev I.V."/>
            <person name="Hibbett D.S."/>
            <person name="Martin F."/>
        </authorList>
    </citation>
    <scope>NUCLEOTIDE SEQUENCE [LARGE SCALE GENOMIC DNA]</scope>
    <source>
        <strain evidence="2 3">Koide BX008</strain>
    </source>
</reference>
<dbReference type="Proteomes" id="UP000054549">
    <property type="component" value="Unassembled WGS sequence"/>
</dbReference>
<sequence length="51" mass="5795">MNMNKWDFGYSHVRRFHASHMGSCDFSIHNESVSDSSRSMATVETDVDSPT</sequence>
<dbReference type="AlphaFoldDB" id="A0A0C2S5K7"/>
<evidence type="ECO:0000313" key="2">
    <source>
        <dbReference type="EMBL" id="KIL57995.1"/>
    </source>
</evidence>
<evidence type="ECO:0000313" key="3">
    <source>
        <dbReference type="Proteomes" id="UP000054549"/>
    </source>
</evidence>
<protein>
    <submittedName>
        <fullName evidence="2">Uncharacterized protein</fullName>
    </submittedName>
</protein>
<gene>
    <name evidence="2" type="ORF">M378DRAFT_171123</name>
</gene>
<dbReference type="HOGENOM" id="CLU_3105840_0_0_1"/>
<dbReference type="EMBL" id="KN818350">
    <property type="protein sequence ID" value="KIL57995.1"/>
    <property type="molecule type" value="Genomic_DNA"/>
</dbReference>